<evidence type="ECO:0000256" key="3">
    <source>
        <dbReference type="SAM" id="MobiDB-lite"/>
    </source>
</evidence>
<sequence>MVKLTQDMVAARAKTSDMEGLAKLNFWGSDLTDISIVRQFKRAEILSFSLNMIVTLSHFKFCTNLRELYIRRNRIQDLRELCYLQELPKLRILLLSENPCCETAGDLYRPTVVRALPNLEILDNDEITPTEREDAMEVGLVLEHPGHRKNKETGIGVTRFYDGHASPCNQSTMMNRLTQGNSSDDFANSNTSKRTDEITPHPRPSTATSFMNYHCSGRSWDQENQHTQFFSESHKIKNGPCDLTLMSNGFQRSDHFGSVFGSLRSDNSQKSSKNVVSAVICLINELDIESLDSVISVIKKRQQELLN</sequence>
<feature type="compositionally biased region" description="Polar residues" evidence="3">
    <location>
        <begin position="178"/>
        <end position="192"/>
    </location>
</feature>
<keyword evidence="2" id="KW-0677">Repeat</keyword>
<reference evidence="4" key="1">
    <citation type="submission" date="2021-06" db="EMBL/GenBank/DDBJ databases">
        <authorList>
            <person name="Hodson N. C."/>
            <person name="Mongue J. A."/>
            <person name="Jaron S. K."/>
        </authorList>
    </citation>
    <scope>NUCLEOTIDE SEQUENCE</scope>
</reference>
<evidence type="ECO:0000256" key="2">
    <source>
        <dbReference type="ARBA" id="ARBA00022737"/>
    </source>
</evidence>
<feature type="region of interest" description="Disordered" evidence="3">
    <location>
        <begin position="178"/>
        <end position="207"/>
    </location>
</feature>
<evidence type="ECO:0000256" key="1">
    <source>
        <dbReference type="ARBA" id="ARBA00022614"/>
    </source>
</evidence>
<keyword evidence="5" id="KW-1185">Reference proteome</keyword>
<dbReference type="GO" id="GO:0036064">
    <property type="term" value="C:ciliary basal body"/>
    <property type="evidence" value="ECO:0007669"/>
    <property type="project" value="UniProtKB-ARBA"/>
</dbReference>
<name>A0A8J2PG01_9HEXA</name>
<keyword evidence="1" id="KW-0433">Leucine-rich repeat</keyword>
<organism evidence="4 5">
    <name type="scientific">Allacma fusca</name>
    <dbReference type="NCBI Taxonomy" id="39272"/>
    <lineage>
        <taxon>Eukaryota</taxon>
        <taxon>Metazoa</taxon>
        <taxon>Ecdysozoa</taxon>
        <taxon>Arthropoda</taxon>
        <taxon>Hexapoda</taxon>
        <taxon>Collembola</taxon>
        <taxon>Symphypleona</taxon>
        <taxon>Sminthuridae</taxon>
        <taxon>Allacma</taxon>
    </lineage>
</organism>
<dbReference type="PANTHER" id="PTHR18849">
    <property type="entry name" value="LEUCINE RICH REPEAT PROTEIN"/>
    <property type="match status" value="1"/>
</dbReference>
<dbReference type="PROSITE" id="PS51450">
    <property type="entry name" value="LRR"/>
    <property type="match status" value="1"/>
</dbReference>
<dbReference type="Pfam" id="PF14580">
    <property type="entry name" value="LRR_9"/>
    <property type="match status" value="1"/>
</dbReference>
<dbReference type="InterPro" id="IPR001611">
    <property type="entry name" value="Leu-rich_rpt"/>
</dbReference>
<dbReference type="EMBL" id="CAJVCH010546274">
    <property type="protein sequence ID" value="CAG7828147.1"/>
    <property type="molecule type" value="Genomic_DNA"/>
</dbReference>
<evidence type="ECO:0000313" key="5">
    <source>
        <dbReference type="Proteomes" id="UP000708208"/>
    </source>
</evidence>
<gene>
    <name evidence="4" type="ORF">AFUS01_LOCUS38093</name>
</gene>
<dbReference type="PANTHER" id="PTHR18849:SF0">
    <property type="entry name" value="CILIA- AND FLAGELLA-ASSOCIATED PROTEIN 410-RELATED"/>
    <property type="match status" value="1"/>
</dbReference>
<evidence type="ECO:0008006" key="6">
    <source>
        <dbReference type="Google" id="ProtNLM"/>
    </source>
</evidence>
<proteinExistence type="predicted"/>
<comment type="caution">
    <text evidence="4">The sequence shown here is derived from an EMBL/GenBank/DDBJ whole genome shotgun (WGS) entry which is preliminary data.</text>
</comment>
<dbReference type="GO" id="GO:0097733">
    <property type="term" value="C:photoreceptor cell cilium"/>
    <property type="evidence" value="ECO:0007669"/>
    <property type="project" value="UniProtKB-ARBA"/>
</dbReference>
<dbReference type="OrthoDB" id="1517790at2759"/>
<dbReference type="FunFam" id="3.80.10.10:FF:000094">
    <property type="entry name" value="protein C21orf2 isoform X1"/>
    <property type="match status" value="1"/>
</dbReference>
<accession>A0A8J2PG01</accession>
<dbReference type="AlphaFoldDB" id="A0A8J2PG01"/>
<dbReference type="Proteomes" id="UP000708208">
    <property type="component" value="Unassembled WGS sequence"/>
</dbReference>
<evidence type="ECO:0000313" key="4">
    <source>
        <dbReference type="EMBL" id="CAG7828147.1"/>
    </source>
</evidence>
<protein>
    <recommendedName>
        <fullName evidence="6">U2A'/phosphoprotein 32 family A C-terminal domain-containing protein</fullName>
    </recommendedName>
</protein>